<reference evidence="2" key="1">
    <citation type="submission" date="2022-10" db="EMBL/GenBank/DDBJ databases">
        <title>Genome sequences of endogenous nimaviruses in decapod crustaceans.</title>
        <authorList>
            <person name="Kawato S."/>
            <person name="Nozaki R."/>
            <person name="Kondo H."/>
            <person name="Hirono I."/>
        </authorList>
    </citation>
    <scope>NUCLEOTIDE SEQUENCE</scope>
    <source>
        <strain evidence="2">Ube2021</strain>
    </source>
</reference>
<accession>A0A9C7F792</accession>
<dbReference type="EMBL" id="LC738880">
    <property type="protein sequence ID" value="BDT63068.1"/>
    <property type="molecule type" value="Genomic_DNA"/>
</dbReference>
<protein>
    <submittedName>
        <fullName evidence="2">Wsv209-like protein</fullName>
    </submittedName>
</protein>
<feature type="compositionally biased region" description="Basic and acidic residues" evidence="1">
    <location>
        <begin position="488"/>
        <end position="509"/>
    </location>
</feature>
<feature type="region of interest" description="Disordered" evidence="1">
    <location>
        <begin position="488"/>
        <end position="512"/>
    </location>
</feature>
<sequence>MAHNALRITGLLSDVSNPYDPANTDPEAPLGLKDVSGNVIGKGIVASLLPGEISSHYLSYDCHKRIKECKVGGGNQECVSCQSLGGGLCTKASTELRDKYDLKADGICLPLSKNNHFLTGRTDTNPFTTAEEAYLQHEGIDSDKPSAIISRGTSGGVSYLTKKRGCVDSSIVRKDQDLLNSYPFLEPYLGCTDIVMCGGRGVGYPLHPNTNKPIYTVEDINFDIINLAPNMTCQCEDGYVQKIDPATKIPTCVSVDGGLQYKEQGEGCPVVFYTGDSRGCLCDHSTQVRLNDVSGIESADSTSDYGQGFVDAAKELIEITSRYENLKPYTTKDACLPRPGVDPRMSAMGYSYATTLFGLAPEITAFNGGHLMTGGLLRESAMDEAGHWHSRIEDNEPGKIVMSESLGGVVPYAGTGSVAAHAWNGDNLNDNGLVGTGGGAFTQNPNASLRVVPLPHSSLPGFGSDSIDHAVGIVASRGRVYPQRVYMRKGDSHYDGPDRRNANADDSKESSFMIDSTSSSSIDFYRDSPLAVLRSTHDSGICATAYVVPSIHRAIKEKPDATKDIVANKILPMMHYRPFAKRVAHTPLETIFKHSVVTARTREEISDSSKNKRVQERDIQAFLRLPAAKGRRDLAVLMMIDYFFPNLNGDGKERSGGVLARSAFNLPDNEKLIEIGGLIVQPVTIASEKYSSTFSRFGEKILSSNSPRIIDHYKVGPTAHRYKVNEDEAGCLFAQPPTAWRIASNEGTFFSGRGLNNGVVGTGMRESEVHAARSYHFLKPEAFAATVMTGDGVLMYGESAPLLRPMEIPACSLPESTWFEGRDGVNKRGDPGDFNNLKSINNAYASVIGGKVTATLNANSSIEKDFNTYAPAKPYYSTYKNPLGKTSTWIDLMGLILPIAPMRTNWKEITKIILELEARATRTIGSFHRKVPLKFFVEDDLWQQCKVTEANGPLFIPPPMCLFESSLRVRTVASESFVRPGLAPNRYRADWGMSPHTAGHYFNGIYSPPCIREETGQAYGYPCSGALNQYLTLMVPKPLGPESHSSFTKESFKARIDSEMRSIPETQGQRDPHMTQNPPLRNIFDKIGDMGRKERCNCTNGIFCPRLHGGGRSNKAPIAALPSRGNRHCRFALMTTTPKNDLHLFASLLRAQSGDTAILDLVGRTRLNGKAPFLSKVSEGGWGLDVKAMISPNRWSAFRRNIAYTPYSSRRANSIASVLRKDLFDNTRATFDRKAKTLGPYGLTDLVGKEDLLEDDETQTGVPHPDSDILNIVEKASISGESGAKARRILDFLESATGAAPSTFNVGSFCPHAEGAKDIVAMYATPIYTTVCTPSATVREGPGKSTWDSNVVGGELVAMSSSGNLLAESSSTGNSDSSSVSIEGHSGKRKVRVVLEEDAEFVRLDKFGKAIDNPRETTLSFPGVYIDDPQRVDAVELYEASKNTSRIMRRIHLLPINTPYHGGFECGQMAAEAACTRGVDLAYRDFMKPPMEETAEVTTSLDGVRMKAPEPFDDLSTRGFRSLDSFSLRKFAHHHHYGYEALMSRSYYDRAGGHEVPEGELKSRFPFICQSDRGTFPPKRDGTMQPLAMVEMGVIPESSTGKTIIL</sequence>
<evidence type="ECO:0000256" key="1">
    <source>
        <dbReference type="SAM" id="MobiDB-lite"/>
    </source>
</evidence>
<evidence type="ECO:0000313" key="2">
    <source>
        <dbReference type="EMBL" id="BDT63068.1"/>
    </source>
</evidence>
<name>A0A9C7F792_9VIRU</name>
<proteinExistence type="predicted"/>
<organism evidence="2">
    <name type="scientific">Trachysalambria curvirostris nimavirus</name>
    <dbReference type="NCBI Taxonomy" id="2984282"/>
    <lineage>
        <taxon>Viruses</taxon>
        <taxon>Viruses incertae sedis</taxon>
        <taxon>Naldaviricetes</taxon>
        <taxon>Nimaviridae</taxon>
    </lineage>
</organism>